<evidence type="ECO:0000313" key="2">
    <source>
        <dbReference type="Proteomes" id="UP001597453"/>
    </source>
</evidence>
<dbReference type="Pfam" id="PF04417">
    <property type="entry name" value="DUF501"/>
    <property type="match status" value="1"/>
</dbReference>
<sequence>MNQPIPGTMTHDAATERDLEVITQQLGRPVRGVLGIGARCICGNPVVVVTAPRLEDGTPFPTMYYLTHPEATAEMSRLEGAHLMVEMQDALASDEELKAQYLRAHETYLAQREAIAHVEEIAHVTAGGMPTRVKCLHALAGHALAAGPGINPIGDWALRVSAWSPNVCKCQDPGPGATP</sequence>
<dbReference type="EMBL" id="JBHUNF010000001">
    <property type="protein sequence ID" value="MFD2674278.1"/>
    <property type="molecule type" value="Genomic_DNA"/>
</dbReference>
<reference evidence="2" key="1">
    <citation type="journal article" date="2019" name="Int. J. Syst. Evol. Microbiol.">
        <title>The Global Catalogue of Microorganisms (GCM) 10K type strain sequencing project: providing services to taxonomists for standard genome sequencing and annotation.</title>
        <authorList>
            <consortium name="The Broad Institute Genomics Platform"/>
            <consortium name="The Broad Institute Genome Sequencing Center for Infectious Disease"/>
            <person name="Wu L."/>
            <person name="Ma J."/>
        </authorList>
    </citation>
    <scope>NUCLEOTIDE SEQUENCE [LARGE SCALE GENOMIC DNA]</scope>
    <source>
        <strain evidence="2">TISTR 1511</strain>
    </source>
</reference>
<protein>
    <submittedName>
        <fullName evidence="1">DUF501 domain-containing protein</fullName>
    </submittedName>
</protein>
<organism evidence="1 2">
    <name type="scientific">Gulosibacter bifidus</name>
    <dbReference type="NCBI Taxonomy" id="272239"/>
    <lineage>
        <taxon>Bacteria</taxon>
        <taxon>Bacillati</taxon>
        <taxon>Actinomycetota</taxon>
        <taxon>Actinomycetes</taxon>
        <taxon>Micrococcales</taxon>
        <taxon>Microbacteriaceae</taxon>
        <taxon>Gulosibacter</taxon>
    </lineage>
</organism>
<dbReference type="PANTHER" id="PTHR37163">
    <property type="entry name" value="CONSERVED PROTEIN"/>
    <property type="match status" value="1"/>
</dbReference>
<gene>
    <name evidence="1" type="ORF">ACFSUQ_03050</name>
</gene>
<dbReference type="InterPro" id="IPR007511">
    <property type="entry name" value="DUF501"/>
</dbReference>
<proteinExistence type="predicted"/>
<comment type="caution">
    <text evidence="1">The sequence shown here is derived from an EMBL/GenBank/DDBJ whole genome shotgun (WGS) entry which is preliminary data.</text>
</comment>
<name>A0ABW5RGV0_9MICO</name>
<dbReference type="PANTHER" id="PTHR37163:SF1">
    <property type="entry name" value="DUF501 DOMAIN-CONTAINING PROTEIN"/>
    <property type="match status" value="1"/>
</dbReference>
<keyword evidence="2" id="KW-1185">Reference proteome</keyword>
<accession>A0ABW5RGV0</accession>
<dbReference type="Proteomes" id="UP001597453">
    <property type="component" value="Unassembled WGS sequence"/>
</dbReference>
<evidence type="ECO:0000313" key="1">
    <source>
        <dbReference type="EMBL" id="MFD2674278.1"/>
    </source>
</evidence>
<dbReference type="RefSeq" id="WP_245610545.1">
    <property type="nucleotide sequence ID" value="NZ_JBHUNF010000001.1"/>
</dbReference>